<keyword evidence="2" id="KW-0479">Metal-binding</keyword>
<feature type="domain" description="Dicer dsRNA-binding fold" evidence="10">
    <location>
        <begin position="168"/>
        <end position="258"/>
    </location>
</feature>
<dbReference type="InterPro" id="IPR001650">
    <property type="entry name" value="Helicase_C-like"/>
</dbReference>
<dbReference type="PROSITE" id="PS51194">
    <property type="entry name" value="HELICASE_CTER"/>
    <property type="match status" value="1"/>
</dbReference>
<dbReference type="GO" id="GO:0005737">
    <property type="term" value="C:cytoplasm"/>
    <property type="evidence" value="ECO:0007669"/>
    <property type="project" value="TreeGrafter"/>
</dbReference>
<reference evidence="11" key="1">
    <citation type="submission" date="2020-09" db="EMBL/GenBank/DDBJ databases">
        <title>Genome-Enabled Discovery of Anthraquinone Biosynthesis in Senna tora.</title>
        <authorList>
            <person name="Kang S.-H."/>
            <person name="Pandey R.P."/>
            <person name="Lee C.-M."/>
            <person name="Sim J.-S."/>
            <person name="Jeong J.-T."/>
            <person name="Choi B.-S."/>
            <person name="Jung M."/>
            <person name="Ginzburg D."/>
            <person name="Zhao K."/>
            <person name="Won S.Y."/>
            <person name="Oh T.-J."/>
            <person name="Yu Y."/>
            <person name="Kim N.-H."/>
            <person name="Lee O.R."/>
            <person name="Lee T.-H."/>
            <person name="Bashyal P."/>
            <person name="Kim T.-S."/>
            <person name="Lee W.-H."/>
            <person name="Kawkins C."/>
            <person name="Kim C.-K."/>
            <person name="Kim J.S."/>
            <person name="Ahn B.O."/>
            <person name="Rhee S.Y."/>
            <person name="Sohng J.K."/>
        </authorList>
    </citation>
    <scope>NUCLEOTIDE SEQUENCE</scope>
    <source>
        <tissue evidence="11">Leaf</tissue>
    </source>
</reference>
<dbReference type="GO" id="GO:0005634">
    <property type="term" value="C:nucleus"/>
    <property type="evidence" value="ECO:0007669"/>
    <property type="project" value="TreeGrafter"/>
</dbReference>
<dbReference type="PANTHER" id="PTHR14950:SF15">
    <property type="entry name" value="DICER-LIKE PROTEIN 4"/>
    <property type="match status" value="1"/>
</dbReference>
<dbReference type="InterPro" id="IPR027417">
    <property type="entry name" value="P-loop_NTPase"/>
</dbReference>
<dbReference type="Pfam" id="PF03368">
    <property type="entry name" value="Dicer_dimer"/>
    <property type="match status" value="1"/>
</dbReference>
<keyword evidence="6" id="KW-0460">Magnesium</keyword>
<keyword evidence="4" id="KW-0255">Endonuclease</keyword>
<evidence type="ECO:0000256" key="5">
    <source>
        <dbReference type="ARBA" id="ARBA00022801"/>
    </source>
</evidence>
<dbReference type="GO" id="GO:0004525">
    <property type="term" value="F:ribonuclease III activity"/>
    <property type="evidence" value="ECO:0007669"/>
    <property type="project" value="TreeGrafter"/>
</dbReference>
<accession>A0A834X7V0</accession>
<evidence type="ECO:0000256" key="1">
    <source>
        <dbReference type="ARBA" id="ARBA00022722"/>
    </source>
</evidence>
<evidence type="ECO:0000256" key="7">
    <source>
        <dbReference type="PROSITE-ProRule" id="PRU00657"/>
    </source>
</evidence>
<keyword evidence="3" id="KW-0547">Nucleotide-binding</keyword>
<evidence type="ECO:0000256" key="6">
    <source>
        <dbReference type="ARBA" id="ARBA00022842"/>
    </source>
</evidence>
<gene>
    <name evidence="11" type="ORF">G2W53_008102</name>
</gene>
<protein>
    <submittedName>
        <fullName evidence="11">Dicer-like protein 4 isoform X3</fullName>
    </submittedName>
</protein>
<dbReference type="PROSITE" id="PS51327">
    <property type="entry name" value="DICER_DSRBF"/>
    <property type="match status" value="1"/>
</dbReference>
<keyword evidence="7" id="KW-0694">RNA-binding</keyword>
<evidence type="ECO:0000256" key="4">
    <source>
        <dbReference type="ARBA" id="ARBA00022759"/>
    </source>
</evidence>
<dbReference type="PANTHER" id="PTHR14950">
    <property type="entry name" value="DICER-RELATED"/>
    <property type="match status" value="1"/>
</dbReference>
<dbReference type="InterPro" id="IPR036085">
    <property type="entry name" value="PAZ_dom_sf"/>
</dbReference>
<dbReference type="AlphaFoldDB" id="A0A834X7V0"/>
<dbReference type="InterPro" id="IPR005034">
    <property type="entry name" value="Dicer_dimerisation"/>
</dbReference>
<name>A0A834X7V0_9FABA</name>
<dbReference type="GO" id="GO:0000166">
    <property type="term" value="F:nucleotide binding"/>
    <property type="evidence" value="ECO:0007669"/>
    <property type="project" value="UniProtKB-KW"/>
</dbReference>
<keyword evidence="5" id="KW-0378">Hydrolase</keyword>
<dbReference type="OrthoDB" id="6513042at2759"/>
<keyword evidence="1" id="KW-0540">Nuclease</keyword>
<evidence type="ECO:0000259" key="9">
    <source>
        <dbReference type="PROSITE" id="PS51194"/>
    </source>
</evidence>
<comment type="caution">
    <text evidence="11">The sequence shown here is derived from an EMBL/GenBank/DDBJ whole genome shotgun (WGS) entry which is preliminary data.</text>
</comment>
<sequence length="550" mass="63134">MKCIVFVNRIVTARSLSYILQQLKILAFWRSDFLVGVHAGLKSMSRKTMNVILEKFRSGELNLLVATKVGEEGLDIQTCCLVIRFDLPETVASFIQSRGRARMPQSEYAFLVDSGNRKDMDLIESFKKDENRMNMEITFRTSNDTFIIPEERIYKVDSSGASVSSAYSVSLLHLFCSKLPHDEYFDPKPKFFYFDDLGGTVCHITLPSNAPIHQIVSAPHFSMDAAKKDACLKAVEELHKLGALNDCLLPKHDDPQEQVPDSFDSDVYEDENLRGELHEMLVSSVLRQAWINKDNIVHLNSYFLKLRPSPEDRIYKEFGLFITTSLPVEAEKLELDLHLAHGRTVMTKFVPFGVAKFDKTEIKMAQHFQEMFLKIILDRSEFVPEFVPLGKNDIFQASASTFFLLLPVVLQNNKNTMTVDWNTVKRCLSSPIFRHPEDIVNHKPFPMHSNLQLADGYRSVRDLENSLVYAPHKKLFYFVTNIVHEKNGLSPYEDSGSSSYVDHLIEKFSIHLKYPEQPLLHVKPLFNLHNLLHNRKQDDTVIRPSTFVLN</sequence>
<dbReference type="Gene3D" id="3.30.160.380">
    <property type="entry name" value="Dicer dimerisation domain"/>
    <property type="match status" value="1"/>
</dbReference>
<dbReference type="EMBL" id="JAAIUW010000003">
    <property type="protein sequence ID" value="KAF7839620.1"/>
    <property type="molecule type" value="Genomic_DNA"/>
</dbReference>
<dbReference type="SUPFAM" id="SSF52540">
    <property type="entry name" value="P-loop containing nucleoside triphosphate hydrolases"/>
    <property type="match status" value="1"/>
</dbReference>
<dbReference type="Proteomes" id="UP000634136">
    <property type="component" value="Unassembled WGS sequence"/>
</dbReference>
<dbReference type="InterPro" id="IPR003100">
    <property type="entry name" value="PAZ_dom"/>
</dbReference>
<organism evidence="11 12">
    <name type="scientific">Senna tora</name>
    <dbReference type="NCBI Taxonomy" id="362788"/>
    <lineage>
        <taxon>Eukaryota</taxon>
        <taxon>Viridiplantae</taxon>
        <taxon>Streptophyta</taxon>
        <taxon>Embryophyta</taxon>
        <taxon>Tracheophyta</taxon>
        <taxon>Spermatophyta</taxon>
        <taxon>Magnoliopsida</taxon>
        <taxon>eudicotyledons</taxon>
        <taxon>Gunneridae</taxon>
        <taxon>Pentapetalae</taxon>
        <taxon>rosids</taxon>
        <taxon>fabids</taxon>
        <taxon>Fabales</taxon>
        <taxon>Fabaceae</taxon>
        <taxon>Caesalpinioideae</taxon>
        <taxon>Cassia clade</taxon>
        <taxon>Senna</taxon>
    </lineage>
</organism>
<proteinExistence type="predicted"/>
<dbReference type="SUPFAM" id="SSF101690">
    <property type="entry name" value="PAZ domain"/>
    <property type="match status" value="1"/>
</dbReference>
<dbReference type="PROSITE" id="PS50821">
    <property type="entry name" value="PAZ"/>
    <property type="match status" value="1"/>
</dbReference>
<evidence type="ECO:0000259" key="10">
    <source>
        <dbReference type="PROSITE" id="PS51327"/>
    </source>
</evidence>
<dbReference type="Gene3D" id="2.170.260.10">
    <property type="entry name" value="paz domain"/>
    <property type="match status" value="1"/>
</dbReference>
<dbReference type="FunFam" id="3.40.50.300:FF:000420">
    <property type="entry name" value="Endoribonuclease dicer-like 1"/>
    <property type="match status" value="1"/>
</dbReference>
<dbReference type="GO" id="GO:0030422">
    <property type="term" value="P:siRNA processing"/>
    <property type="evidence" value="ECO:0007669"/>
    <property type="project" value="TreeGrafter"/>
</dbReference>
<evidence type="ECO:0000256" key="2">
    <source>
        <dbReference type="ARBA" id="ARBA00022723"/>
    </source>
</evidence>
<keyword evidence="12" id="KW-1185">Reference proteome</keyword>
<evidence type="ECO:0000313" key="12">
    <source>
        <dbReference type="Proteomes" id="UP000634136"/>
    </source>
</evidence>
<dbReference type="Gene3D" id="3.40.50.300">
    <property type="entry name" value="P-loop containing nucleotide triphosphate hydrolases"/>
    <property type="match status" value="1"/>
</dbReference>
<dbReference type="FunFam" id="3.30.160.380:FF:000001">
    <property type="entry name" value="Endoribonuclease dicer-like 1"/>
    <property type="match status" value="1"/>
</dbReference>
<feature type="domain" description="Helicase C-terminal" evidence="9">
    <location>
        <begin position="1"/>
        <end position="141"/>
    </location>
</feature>
<evidence type="ECO:0000259" key="8">
    <source>
        <dbReference type="PROSITE" id="PS50821"/>
    </source>
</evidence>
<evidence type="ECO:0000256" key="3">
    <source>
        <dbReference type="ARBA" id="ARBA00022741"/>
    </source>
</evidence>
<dbReference type="GO" id="GO:0003723">
    <property type="term" value="F:RNA binding"/>
    <property type="evidence" value="ECO:0007669"/>
    <property type="project" value="UniProtKB-UniRule"/>
</dbReference>
<dbReference type="GO" id="GO:0046872">
    <property type="term" value="F:metal ion binding"/>
    <property type="evidence" value="ECO:0007669"/>
    <property type="project" value="UniProtKB-KW"/>
</dbReference>
<evidence type="ECO:0000313" key="11">
    <source>
        <dbReference type="EMBL" id="KAF7839620.1"/>
    </source>
</evidence>
<dbReference type="SMART" id="SM00490">
    <property type="entry name" value="HELICc"/>
    <property type="match status" value="1"/>
</dbReference>
<dbReference type="InterPro" id="IPR038248">
    <property type="entry name" value="Dicer_dimer_sf"/>
</dbReference>
<dbReference type="Pfam" id="PF00271">
    <property type="entry name" value="Helicase_C"/>
    <property type="match status" value="1"/>
</dbReference>
<feature type="domain" description="PAZ" evidence="8">
    <location>
        <begin position="431"/>
        <end position="550"/>
    </location>
</feature>